<evidence type="ECO:0000313" key="2">
    <source>
        <dbReference type="Proteomes" id="UP001465976"/>
    </source>
</evidence>
<dbReference type="EMBL" id="JBAHYK010002716">
    <property type="protein sequence ID" value="KAL0564540.1"/>
    <property type="molecule type" value="Genomic_DNA"/>
</dbReference>
<reference evidence="1 2" key="1">
    <citation type="submission" date="2024-02" db="EMBL/GenBank/DDBJ databases">
        <title>A draft genome for the cacao thread blight pathogen Marasmius crinis-equi.</title>
        <authorList>
            <person name="Cohen S.P."/>
            <person name="Baruah I.K."/>
            <person name="Amoako-Attah I."/>
            <person name="Bukari Y."/>
            <person name="Meinhardt L.W."/>
            <person name="Bailey B.A."/>
        </authorList>
    </citation>
    <scope>NUCLEOTIDE SEQUENCE [LARGE SCALE GENOMIC DNA]</scope>
    <source>
        <strain evidence="1 2">GH-76</strain>
    </source>
</reference>
<name>A0ABR3ENS5_9AGAR</name>
<accession>A0ABR3ENS5</accession>
<proteinExistence type="predicted"/>
<protein>
    <submittedName>
        <fullName evidence="1">Uncharacterized protein</fullName>
    </submittedName>
</protein>
<sequence>MTERFLYISSGGTILLHTEMPITQLITPDSLLSFPIALSTTEQAKFVAGFMRDFVKGFWQSVSYTDMRCSFNASTDLDCPHSWRSSKDAFNTALLEADSSYHDRAFAFDSFKDAMLSHVVG</sequence>
<organism evidence="1 2">
    <name type="scientific">Marasmius crinis-equi</name>
    <dbReference type="NCBI Taxonomy" id="585013"/>
    <lineage>
        <taxon>Eukaryota</taxon>
        <taxon>Fungi</taxon>
        <taxon>Dikarya</taxon>
        <taxon>Basidiomycota</taxon>
        <taxon>Agaricomycotina</taxon>
        <taxon>Agaricomycetes</taxon>
        <taxon>Agaricomycetidae</taxon>
        <taxon>Agaricales</taxon>
        <taxon>Marasmiineae</taxon>
        <taxon>Marasmiaceae</taxon>
        <taxon>Marasmius</taxon>
    </lineage>
</organism>
<evidence type="ECO:0000313" key="1">
    <source>
        <dbReference type="EMBL" id="KAL0564540.1"/>
    </source>
</evidence>
<gene>
    <name evidence="1" type="ORF">V5O48_017505</name>
</gene>
<dbReference type="Proteomes" id="UP001465976">
    <property type="component" value="Unassembled WGS sequence"/>
</dbReference>
<keyword evidence="2" id="KW-1185">Reference proteome</keyword>
<comment type="caution">
    <text evidence="1">The sequence shown here is derived from an EMBL/GenBank/DDBJ whole genome shotgun (WGS) entry which is preliminary data.</text>
</comment>